<organism evidence="3 4">
    <name type="scientific">Dictyostelium purpureum</name>
    <name type="common">Slime mold</name>
    <dbReference type="NCBI Taxonomy" id="5786"/>
    <lineage>
        <taxon>Eukaryota</taxon>
        <taxon>Amoebozoa</taxon>
        <taxon>Evosea</taxon>
        <taxon>Eumycetozoa</taxon>
        <taxon>Dictyostelia</taxon>
        <taxon>Dictyosteliales</taxon>
        <taxon>Dictyosteliaceae</taxon>
        <taxon>Dictyostelium</taxon>
    </lineage>
</organism>
<feature type="compositionally biased region" description="Polar residues" evidence="2">
    <location>
        <begin position="215"/>
        <end position="224"/>
    </location>
</feature>
<evidence type="ECO:0000256" key="2">
    <source>
        <dbReference type="SAM" id="MobiDB-lite"/>
    </source>
</evidence>
<evidence type="ECO:0000313" key="4">
    <source>
        <dbReference type="Proteomes" id="UP000001064"/>
    </source>
</evidence>
<dbReference type="OrthoDB" id="20523at2759"/>
<dbReference type="GeneID" id="10507585"/>
<dbReference type="KEGG" id="dpp:DICPUDRAFT_156005"/>
<dbReference type="Proteomes" id="UP000001064">
    <property type="component" value="Unassembled WGS sequence"/>
</dbReference>
<feature type="compositionally biased region" description="Acidic residues" evidence="2">
    <location>
        <begin position="235"/>
        <end position="246"/>
    </location>
</feature>
<evidence type="ECO:0000313" key="3">
    <source>
        <dbReference type="EMBL" id="EGC32082.1"/>
    </source>
</evidence>
<evidence type="ECO:0000256" key="1">
    <source>
        <dbReference type="SAM" id="Coils"/>
    </source>
</evidence>
<dbReference type="InParanoid" id="F0ZVG0"/>
<dbReference type="eggNOG" id="ENOG502RGP1">
    <property type="taxonomic scope" value="Eukaryota"/>
</dbReference>
<reference evidence="4" key="1">
    <citation type="journal article" date="2011" name="Genome Biol.">
        <title>Comparative genomics of the social amoebae Dictyostelium discoideum and Dictyostelium purpureum.</title>
        <authorList>
            <consortium name="US DOE Joint Genome Institute (JGI-PGF)"/>
            <person name="Sucgang R."/>
            <person name="Kuo A."/>
            <person name="Tian X."/>
            <person name="Salerno W."/>
            <person name="Parikh A."/>
            <person name="Feasley C.L."/>
            <person name="Dalin E."/>
            <person name="Tu H."/>
            <person name="Huang E."/>
            <person name="Barry K."/>
            <person name="Lindquist E."/>
            <person name="Shapiro H."/>
            <person name="Bruce D."/>
            <person name="Schmutz J."/>
            <person name="Salamov A."/>
            <person name="Fey P."/>
            <person name="Gaudet P."/>
            <person name="Anjard C."/>
            <person name="Babu M.M."/>
            <person name="Basu S."/>
            <person name="Bushmanova Y."/>
            <person name="van der Wel H."/>
            <person name="Katoh-Kurasawa M."/>
            <person name="Dinh C."/>
            <person name="Coutinho P.M."/>
            <person name="Saito T."/>
            <person name="Elias M."/>
            <person name="Schaap P."/>
            <person name="Kay R.R."/>
            <person name="Henrissat B."/>
            <person name="Eichinger L."/>
            <person name="Rivero F."/>
            <person name="Putnam N.H."/>
            <person name="West C.M."/>
            <person name="Loomis W.F."/>
            <person name="Chisholm R.L."/>
            <person name="Shaulsky G."/>
            <person name="Strassmann J.E."/>
            <person name="Queller D.C."/>
            <person name="Kuspa A."/>
            <person name="Grigoriev I.V."/>
        </authorList>
    </citation>
    <scope>NUCLEOTIDE SEQUENCE [LARGE SCALE GENOMIC DNA]</scope>
    <source>
        <strain evidence="4">QSDP1</strain>
    </source>
</reference>
<gene>
    <name evidence="3" type="ORF">DICPUDRAFT_156005</name>
</gene>
<name>F0ZVG0_DICPU</name>
<proteinExistence type="predicted"/>
<dbReference type="RefSeq" id="XP_003291405.1">
    <property type="nucleotide sequence ID" value="XM_003291357.1"/>
</dbReference>
<accession>F0ZVG0</accession>
<dbReference type="OMA" id="THREVGY"/>
<protein>
    <submittedName>
        <fullName evidence="3">Uncharacterized protein</fullName>
    </submittedName>
</protein>
<feature type="coiled-coil region" evidence="1">
    <location>
        <begin position="722"/>
        <end position="749"/>
    </location>
</feature>
<dbReference type="VEuPathDB" id="AmoebaDB:DICPUDRAFT_156005"/>
<dbReference type="FunCoup" id="F0ZVG0">
    <property type="interactions" value="398"/>
</dbReference>
<feature type="region of interest" description="Disordered" evidence="2">
    <location>
        <begin position="664"/>
        <end position="687"/>
    </location>
</feature>
<feature type="coiled-coil region" evidence="1">
    <location>
        <begin position="607"/>
        <end position="634"/>
    </location>
</feature>
<dbReference type="EMBL" id="GL871213">
    <property type="protein sequence ID" value="EGC32082.1"/>
    <property type="molecule type" value="Genomic_DNA"/>
</dbReference>
<sequence>MNSFLRTVHIRVKKGIIPPPAGYTALLRVREPFDPEKPKNLEIIESPLLNYAKEFAETHREVGYLSDGRLSQDSYNFAGLKLQYLKKGFSENQADLQAKRDVVKNLEIRSMELDLIQTQATKIGIPSFQPKTHLELIQSLAKKVNNRRIEYLNVEKREILETSLKLKIQYNDISPLQFSQISNFTPIEYFTFIREHPEFQKVLLLPVVEEKKEVSNNNQNSGATNMDFKSVSNSEYDEDYENDEAEENKKNEFAQEVLGGDVNINAVHAGYQVTDYYLVPENLYFNPPAYAGDLIYKPGLNSYVPESSDLIKEELEETEKELYQQVQPDLESDLLGFHERDLDLERYERETDEAKLQEDDFCITLADINSIPEEVERTTLIKNQLRKNFFTKDSLEQSKIGVDSDRFVSKDDSFPSASDFTLNKYSRYPTVSAIKTLRHLFLQDQISNELHQYLERQDGAGVQERVSQDYNIQKNYLSSDLSNIDSMEQLSKYNEIIKGNKSDSKDVEFKELYINTVLGVTDNIYLNPINEQKILKKKYGNDFVFEEEILQRSPEEEKKDILNKISVEDLKSMKGPVFGEDGAIDLQRTNIYSPNQLYESTITDAYKNKYIEQIEKEEKELQDKEIQKETFQEFVSDEIDRVVKGESSIDPVYLLDANNNRVLLNEDDNNNNENNNNELPNVDTTKQPRKKTSFASFYERYILPTDIKEYAEYYKKDIVSNADAARMKAQDLTTNIGKQEERYEEIKELVRDTSDPTDVSVAKEYLVKEMIGINPSLTITEHKWNEHQKLYSEFYKDNSQVELKQDTDNLASAYLSVESSEHRYNAAPSFQDEDKVDFRTLQLDSETETKYAKEIKEFRDKAAKGEITDELSYEFTNYINYLKERDLTTPLVKKVRSKLFFKDHRNEMIDVYNEQLMSSLENDTTAAQEEEEVSDVEKNLKQLGEMIPDEKLREMTINNILSPYYNVDVTSQLSSKLKEIELEKRFSKKN</sequence>
<keyword evidence="4" id="KW-1185">Reference proteome</keyword>
<feature type="compositionally biased region" description="Low complexity" evidence="2">
    <location>
        <begin position="671"/>
        <end position="683"/>
    </location>
</feature>
<keyword evidence="1" id="KW-0175">Coiled coil</keyword>
<dbReference type="AlphaFoldDB" id="F0ZVG0"/>
<feature type="region of interest" description="Disordered" evidence="2">
    <location>
        <begin position="214"/>
        <end position="247"/>
    </location>
</feature>